<dbReference type="GO" id="GO:0010506">
    <property type="term" value="P:regulation of autophagy"/>
    <property type="evidence" value="ECO:0007669"/>
    <property type="project" value="InterPro"/>
</dbReference>
<dbReference type="GO" id="GO:0005829">
    <property type="term" value="C:cytosol"/>
    <property type="evidence" value="ECO:0007669"/>
    <property type="project" value="TreeGrafter"/>
</dbReference>
<keyword evidence="11" id="KW-1185">Reference proteome</keyword>
<dbReference type="GO" id="GO:0000045">
    <property type="term" value="P:autophagosome assembly"/>
    <property type="evidence" value="ECO:0007669"/>
    <property type="project" value="TreeGrafter"/>
</dbReference>
<keyword evidence="2" id="KW-0808">Transferase</keyword>
<evidence type="ECO:0000256" key="4">
    <source>
        <dbReference type="ARBA" id="ARBA00022777"/>
    </source>
</evidence>
<keyword evidence="3 6" id="KW-0547">Nucleotide-binding</keyword>
<dbReference type="Proteomes" id="UP000692954">
    <property type="component" value="Unassembled WGS sequence"/>
</dbReference>
<evidence type="ECO:0000256" key="5">
    <source>
        <dbReference type="ARBA" id="ARBA00022840"/>
    </source>
</evidence>
<dbReference type="GO" id="GO:0016020">
    <property type="term" value="C:membrane"/>
    <property type="evidence" value="ECO:0007669"/>
    <property type="project" value="TreeGrafter"/>
</dbReference>
<protein>
    <recommendedName>
        <fullName evidence="9">Protein kinase domain-containing protein</fullName>
    </recommendedName>
</protein>
<keyword evidence="5 6" id="KW-0067">ATP-binding</keyword>
<evidence type="ECO:0000259" key="9">
    <source>
        <dbReference type="PROSITE" id="PS50011"/>
    </source>
</evidence>
<dbReference type="PROSITE" id="PS00107">
    <property type="entry name" value="PROTEIN_KINASE_ATP"/>
    <property type="match status" value="1"/>
</dbReference>
<evidence type="ECO:0000313" key="11">
    <source>
        <dbReference type="Proteomes" id="UP000692954"/>
    </source>
</evidence>
<dbReference type="OrthoDB" id="40902at2759"/>
<keyword evidence="8" id="KW-0175">Coiled coil</keyword>
<dbReference type="SMART" id="SM00220">
    <property type="entry name" value="S_TKc"/>
    <property type="match status" value="1"/>
</dbReference>
<dbReference type="PANTHER" id="PTHR24348:SF22">
    <property type="entry name" value="NON-SPECIFIC SERINE_THREONINE PROTEIN KINASE"/>
    <property type="match status" value="1"/>
</dbReference>
<gene>
    <name evidence="10" type="ORF">PSON_ATCC_30995.1.T0050051</name>
</gene>
<dbReference type="FunFam" id="3.30.200.20:FF:000042">
    <property type="entry name" value="Aurora kinase A"/>
    <property type="match status" value="1"/>
</dbReference>
<feature type="domain" description="Protein kinase" evidence="9">
    <location>
        <begin position="21"/>
        <end position="265"/>
    </location>
</feature>
<feature type="coiled-coil region" evidence="8">
    <location>
        <begin position="462"/>
        <end position="489"/>
    </location>
</feature>
<evidence type="ECO:0000256" key="7">
    <source>
        <dbReference type="RuleBase" id="RU000304"/>
    </source>
</evidence>
<proteinExistence type="inferred from homology"/>
<sequence length="492" mass="58148">MNKKQEIINYPPDKRISSYIFSLKAIIGKGSYGIVYLGKHEATQKLVAIKVIDRRNFDFDIQNQEIAIMKQLNHPNIVKLVDFIISVNNLYIITEYCDGTDLKTYLQENSPLSEETALKIIKSIIKGLKYIIESNIIHRDIKPANILFHNNELKIADFGFSRRINTTMTSIVGTPIYMAPQILFKQEYSSKCDIWSLGIIFFELLFGKLPWFANDIIDLLDKIQNQSLIIPKQPKISLKSTKFLSGCLEKEEKNRFNWIEIFEFFNSKENLKIQISSFHENNQSFENKTQRIYYFNKTFRERTNSSKFHYIKSNDSIENQTISQTRRKDESKTILQNQDLLNMRRTQSKFENLKQNQNSTVLFKKHYISYAQIISKIQQLTVQDYIKPQISKSTFKKKNSNILKIIEYNNFLSNEAYKKGYHNLFTILQNQRSKLFIKQINLEKEINKIEDWMKLSVDSSFKKKMEFYIKQLKRQAQSKENEINRLGNFYSN</sequence>
<dbReference type="GO" id="GO:0005524">
    <property type="term" value="F:ATP binding"/>
    <property type="evidence" value="ECO:0007669"/>
    <property type="project" value="UniProtKB-UniRule"/>
</dbReference>
<name>A0A8S1K581_9CILI</name>
<accession>A0A8S1K581</accession>
<dbReference type="InterPro" id="IPR000719">
    <property type="entry name" value="Prot_kinase_dom"/>
</dbReference>
<dbReference type="GO" id="GO:0004674">
    <property type="term" value="F:protein serine/threonine kinase activity"/>
    <property type="evidence" value="ECO:0007669"/>
    <property type="project" value="UniProtKB-KW"/>
</dbReference>
<keyword evidence="7" id="KW-0723">Serine/threonine-protein kinase</keyword>
<comment type="similarity">
    <text evidence="7">Belongs to the protein kinase superfamily.</text>
</comment>
<dbReference type="InterPro" id="IPR045269">
    <property type="entry name" value="Atg1-like"/>
</dbReference>
<evidence type="ECO:0000256" key="2">
    <source>
        <dbReference type="ARBA" id="ARBA00022679"/>
    </source>
</evidence>
<dbReference type="AlphaFoldDB" id="A0A8S1K581"/>
<evidence type="ECO:0000256" key="1">
    <source>
        <dbReference type="ARBA" id="ARBA00011245"/>
    </source>
</evidence>
<keyword evidence="4" id="KW-0418">Kinase</keyword>
<dbReference type="FunFam" id="1.10.510.10:FF:000571">
    <property type="entry name" value="Maternal embryonic leucine zipper kinase"/>
    <property type="match status" value="1"/>
</dbReference>
<dbReference type="GO" id="GO:0000407">
    <property type="term" value="C:phagophore assembly site"/>
    <property type="evidence" value="ECO:0007669"/>
    <property type="project" value="TreeGrafter"/>
</dbReference>
<dbReference type="GO" id="GO:0005776">
    <property type="term" value="C:autophagosome"/>
    <property type="evidence" value="ECO:0007669"/>
    <property type="project" value="TreeGrafter"/>
</dbReference>
<reference evidence="10" key="1">
    <citation type="submission" date="2021-01" db="EMBL/GenBank/DDBJ databases">
        <authorList>
            <consortium name="Genoscope - CEA"/>
            <person name="William W."/>
        </authorList>
    </citation>
    <scope>NUCLEOTIDE SEQUENCE</scope>
</reference>
<dbReference type="PANTHER" id="PTHR24348">
    <property type="entry name" value="SERINE/THREONINE-PROTEIN KINASE UNC-51-RELATED"/>
    <property type="match status" value="1"/>
</dbReference>
<evidence type="ECO:0000313" key="10">
    <source>
        <dbReference type="EMBL" id="CAD8050508.1"/>
    </source>
</evidence>
<organism evidence="10 11">
    <name type="scientific">Paramecium sonneborni</name>
    <dbReference type="NCBI Taxonomy" id="65129"/>
    <lineage>
        <taxon>Eukaryota</taxon>
        <taxon>Sar</taxon>
        <taxon>Alveolata</taxon>
        <taxon>Ciliophora</taxon>
        <taxon>Intramacronucleata</taxon>
        <taxon>Oligohymenophorea</taxon>
        <taxon>Peniculida</taxon>
        <taxon>Parameciidae</taxon>
        <taxon>Paramecium</taxon>
    </lineage>
</organism>
<comment type="subunit">
    <text evidence="1">Monomer.</text>
</comment>
<dbReference type="Pfam" id="PF00069">
    <property type="entry name" value="Pkinase"/>
    <property type="match status" value="1"/>
</dbReference>
<evidence type="ECO:0000256" key="3">
    <source>
        <dbReference type="ARBA" id="ARBA00022741"/>
    </source>
</evidence>
<dbReference type="InterPro" id="IPR008271">
    <property type="entry name" value="Ser/Thr_kinase_AS"/>
</dbReference>
<dbReference type="EMBL" id="CAJJDN010000005">
    <property type="protein sequence ID" value="CAD8050508.1"/>
    <property type="molecule type" value="Genomic_DNA"/>
</dbReference>
<feature type="binding site" evidence="6">
    <location>
        <position position="50"/>
    </location>
    <ligand>
        <name>ATP</name>
        <dbReference type="ChEBI" id="CHEBI:30616"/>
    </ligand>
</feature>
<comment type="caution">
    <text evidence="10">The sequence shown here is derived from an EMBL/GenBank/DDBJ whole genome shotgun (WGS) entry which is preliminary data.</text>
</comment>
<evidence type="ECO:0000256" key="6">
    <source>
        <dbReference type="PROSITE-ProRule" id="PRU10141"/>
    </source>
</evidence>
<evidence type="ECO:0000256" key="8">
    <source>
        <dbReference type="SAM" id="Coils"/>
    </source>
</evidence>
<dbReference type="PROSITE" id="PS00108">
    <property type="entry name" value="PROTEIN_KINASE_ST"/>
    <property type="match status" value="1"/>
</dbReference>
<dbReference type="InterPro" id="IPR017441">
    <property type="entry name" value="Protein_kinase_ATP_BS"/>
</dbReference>
<dbReference type="PROSITE" id="PS50011">
    <property type="entry name" value="PROTEIN_KINASE_DOM"/>
    <property type="match status" value="1"/>
</dbReference>